<dbReference type="SUPFAM" id="SSF48371">
    <property type="entry name" value="ARM repeat"/>
    <property type="match status" value="1"/>
</dbReference>
<evidence type="ECO:0000313" key="2">
    <source>
        <dbReference type="Proteomes" id="UP001550739"/>
    </source>
</evidence>
<dbReference type="Proteomes" id="UP001550739">
    <property type="component" value="Unassembled WGS sequence"/>
</dbReference>
<evidence type="ECO:0000313" key="1">
    <source>
        <dbReference type="EMBL" id="MEU3784513.1"/>
    </source>
</evidence>
<dbReference type="EMBL" id="JBEZVE010000016">
    <property type="protein sequence ID" value="MEU3784513.1"/>
    <property type="molecule type" value="Genomic_DNA"/>
</dbReference>
<dbReference type="InterPro" id="IPR036770">
    <property type="entry name" value="Ankyrin_rpt-contain_sf"/>
</dbReference>
<name>A0ABV2ZPM6_9ACTN</name>
<dbReference type="InterPro" id="IPR011989">
    <property type="entry name" value="ARM-like"/>
</dbReference>
<organism evidence="1 2">
    <name type="scientific">Streptomyces sp. 900129855</name>
    <dbReference type="NCBI Taxonomy" id="3155129"/>
    <lineage>
        <taxon>Bacteria</taxon>
        <taxon>Bacillati</taxon>
        <taxon>Actinomycetota</taxon>
        <taxon>Actinomycetes</taxon>
        <taxon>Kitasatosporales</taxon>
        <taxon>Streptomycetaceae</taxon>
        <taxon>Streptomyces</taxon>
    </lineage>
</organism>
<dbReference type="Gene3D" id="1.25.10.10">
    <property type="entry name" value="Leucine-rich Repeat Variant"/>
    <property type="match status" value="1"/>
</dbReference>
<keyword evidence="2" id="KW-1185">Reference proteome</keyword>
<protein>
    <submittedName>
        <fullName evidence="1">HEAT repeat domain-containing protein</fullName>
    </submittedName>
</protein>
<reference evidence="1 2" key="1">
    <citation type="submission" date="2024-06" db="EMBL/GenBank/DDBJ databases">
        <title>The Natural Products Discovery Center: Release of the First 8490 Sequenced Strains for Exploring Actinobacteria Biosynthetic Diversity.</title>
        <authorList>
            <person name="Kalkreuter E."/>
            <person name="Kautsar S.A."/>
            <person name="Yang D."/>
            <person name="Bader C.D."/>
            <person name="Teijaro C.N."/>
            <person name="Fluegel L."/>
            <person name="Davis C.M."/>
            <person name="Simpson J.R."/>
            <person name="Lauterbach L."/>
            <person name="Steele A.D."/>
            <person name="Gui C."/>
            <person name="Meng S."/>
            <person name="Li G."/>
            <person name="Viehrig K."/>
            <person name="Ye F."/>
            <person name="Su P."/>
            <person name="Kiefer A.F."/>
            <person name="Nichols A."/>
            <person name="Cepeda A.J."/>
            <person name="Yan W."/>
            <person name="Fan B."/>
            <person name="Jiang Y."/>
            <person name="Adhikari A."/>
            <person name="Zheng C.-J."/>
            <person name="Schuster L."/>
            <person name="Cowan T.M."/>
            <person name="Smanski M.J."/>
            <person name="Chevrette M.G."/>
            <person name="De Carvalho L.P.S."/>
            <person name="Shen B."/>
        </authorList>
    </citation>
    <scope>NUCLEOTIDE SEQUENCE [LARGE SCALE GENOMIC DNA]</scope>
    <source>
        <strain evidence="1 2">NPDC033843</strain>
    </source>
</reference>
<dbReference type="InterPro" id="IPR016024">
    <property type="entry name" value="ARM-type_fold"/>
</dbReference>
<dbReference type="RefSeq" id="WP_334579322.1">
    <property type="nucleotide sequence ID" value="NZ_JBEZVE010000016.1"/>
</dbReference>
<comment type="caution">
    <text evidence="1">The sequence shown here is derived from an EMBL/GenBank/DDBJ whole genome shotgun (WGS) entry which is preliminary data.</text>
</comment>
<sequence length="422" mass="45711">MSGGGADADGADPTDGVPPLCLAVAAYDEPLAEELLNAGADPLRPLDGVPGGDPGLPGGDTPLTRAVDSGCSWMTTRLLPEPVHLDAEARADLLARARHWADADIEAELRRRTGAAGPVERRTVRVDDWSCHHERYTLAGQTVWDGHLGVLTALEERFRIRTPFDELLARALTRPDRDHAVWTDVVVHLATRQDDETWTAAEALRDHPDRLRRLFAADVLRCLVIGFGGLFARPGTVVDKPATEVFLPWAVQEQDPEVLAVVLSGLSEGGGDGADGARADEIDAVGLSYVGHPDPRVRLEVPETLRSAAERVPAEKLDALYTLTRDPDAGVRERAAYWLASCGAEAPGIIDVLAALLDDELRETRVHAAYGLAKRGDPRCVEARRRLLPLDPDGWPDSHLVRAMWAYEKGDDVQGSSRGRPA</sequence>
<dbReference type="Pfam" id="PF13646">
    <property type="entry name" value="HEAT_2"/>
    <property type="match status" value="1"/>
</dbReference>
<accession>A0ABV2ZPM6</accession>
<proteinExistence type="predicted"/>
<dbReference type="Gene3D" id="1.25.40.20">
    <property type="entry name" value="Ankyrin repeat-containing domain"/>
    <property type="match status" value="1"/>
</dbReference>
<gene>
    <name evidence="1" type="ORF">AB0E89_28860</name>
</gene>